<name>A0A414H8W5_BACT4</name>
<evidence type="ECO:0008006" key="5">
    <source>
        <dbReference type="Google" id="ProtNLM"/>
    </source>
</evidence>
<evidence type="ECO:0000313" key="4">
    <source>
        <dbReference type="Proteomes" id="UP000500882"/>
    </source>
</evidence>
<dbReference type="GeneID" id="66309364"/>
<dbReference type="OMA" id="FSTSHDF"/>
<dbReference type="InterPro" id="IPR018534">
    <property type="entry name" value="Tet_reg_excision_RteC"/>
</dbReference>
<dbReference type="EMBL" id="AP022660">
    <property type="protein sequence ID" value="BCA49425.1"/>
    <property type="molecule type" value="Genomic_DNA"/>
</dbReference>
<sequence length="286" mass="34157">MNSEIEYENFIKNIDLVIYDKIDIDNWNISIDLIFEVVEFLQKSLEELRTIIIEHPFESKEEEIYFFKYIKPEVLGRLLYFTDVYNAEMRKPNGSIEVVKKHYNDRLDELTSYFESNLDFYQYYRSKATHLDNHYFVRGHIDFKLCPNCTPYDRDPEFSTCYDHKAAQILANDMLSIYLNKRLHYVDKQIIIEESRAFLSEHPFRWTAPKIALVELGYSIYAACVLNNGKADIKEIMTYLEASFKVDLGDYYRTYITIKDRKKDRTSFLSNLIKCLLKKMDEDDNL</sequence>
<dbReference type="Proteomes" id="UP000500882">
    <property type="component" value="Chromosome"/>
</dbReference>
<evidence type="ECO:0000313" key="1">
    <source>
        <dbReference type="EMBL" id="BCA49425.1"/>
    </source>
</evidence>
<dbReference type="RefSeq" id="WP_011107118.1">
    <property type="nucleotide sequence ID" value="NZ_AP022660.1"/>
</dbReference>
<gene>
    <name evidence="1" type="ORF">BatF92_13670</name>
    <name evidence="2" type="ORF">DW780_26840</name>
</gene>
<dbReference type="AlphaFoldDB" id="A0A414H8W5"/>
<reference evidence="1 4" key="2">
    <citation type="submission" date="2020-02" db="EMBL/GenBank/DDBJ databases">
        <title>Whole-genome sequencing and comparative analysis of the genomes of Bacteroides thetaiotaomicron and Escherichia coli isolated from a healthy resident in Vietnam.</title>
        <authorList>
            <person name="Mohsin M."/>
            <person name="Tanaka K."/>
            <person name="Kawahara R."/>
            <person name="Kondo S."/>
            <person name="Noguchi H."/>
            <person name="Motooka D."/>
            <person name="Nakamura S."/>
            <person name="Khong D.T."/>
            <person name="Nguyen T.N."/>
            <person name="Tran H.T."/>
            <person name="Yamamoto Y."/>
        </authorList>
    </citation>
    <scope>NUCLEOTIDE SEQUENCE [LARGE SCALE GENOMIC DNA]</scope>
    <source>
        <strain evidence="1 4">F9-2</strain>
    </source>
</reference>
<reference evidence="2 3" key="1">
    <citation type="submission" date="2018-08" db="EMBL/GenBank/DDBJ databases">
        <title>A genome reference for cultivated species of the human gut microbiota.</title>
        <authorList>
            <person name="Zou Y."/>
            <person name="Xue W."/>
            <person name="Luo G."/>
        </authorList>
    </citation>
    <scope>NUCLEOTIDE SEQUENCE [LARGE SCALE GENOMIC DNA]</scope>
    <source>
        <strain evidence="2 3">AM30-26</strain>
    </source>
</reference>
<evidence type="ECO:0000313" key="3">
    <source>
        <dbReference type="Proteomes" id="UP000284785"/>
    </source>
</evidence>
<organism evidence="2 3">
    <name type="scientific">Bacteroides thetaiotaomicron</name>
    <dbReference type="NCBI Taxonomy" id="818"/>
    <lineage>
        <taxon>Bacteria</taxon>
        <taxon>Pseudomonadati</taxon>
        <taxon>Bacteroidota</taxon>
        <taxon>Bacteroidia</taxon>
        <taxon>Bacteroidales</taxon>
        <taxon>Bacteroidaceae</taxon>
        <taxon>Bacteroides</taxon>
    </lineage>
</organism>
<proteinExistence type="predicted"/>
<accession>A0A414H8W5</accession>
<dbReference type="DNASU" id="1074829"/>
<protein>
    <recommendedName>
        <fullName evidence="5">RteC protein</fullName>
    </recommendedName>
</protein>
<dbReference type="Proteomes" id="UP000284785">
    <property type="component" value="Unassembled WGS sequence"/>
</dbReference>
<dbReference type="Pfam" id="PF09357">
    <property type="entry name" value="RteC"/>
    <property type="match status" value="1"/>
</dbReference>
<evidence type="ECO:0000313" key="2">
    <source>
        <dbReference type="EMBL" id="RHD79924.1"/>
    </source>
</evidence>
<dbReference type="EMBL" id="QSJP01000041">
    <property type="protein sequence ID" value="RHD79924.1"/>
    <property type="molecule type" value="Genomic_DNA"/>
</dbReference>